<dbReference type="FunFam" id="1.10.287.130:FF:000045">
    <property type="entry name" value="Two-component system sensor histidine kinase/response regulator"/>
    <property type="match status" value="1"/>
</dbReference>
<evidence type="ECO:0000256" key="9">
    <source>
        <dbReference type="ARBA" id="ARBA00023015"/>
    </source>
</evidence>
<feature type="domain" description="Histidine kinase" evidence="14">
    <location>
        <begin position="871"/>
        <end position="1094"/>
    </location>
</feature>
<evidence type="ECO:0000256" key="1">
    <source>
        <dbReference type="ARBA" id="ARBA00000085"/>
    </source>
</evidence>
<keyword evidence="6 16" id="KW-0418">Kinase</keyword>
<dbReference type="Pfam" id="PF07495">
    <property type="entry name" value="Y_Y_Y"/>
    <property type="match status" value="1"/>
</dbReference>
<keyword evidence="10" id="KW-0238">DNA-binding</keyword>
<evidence type="ECO:0000256" key="7">
    <source>
        <dbReference type="ARBA" id="ARBA00022840"/>
    </source>
</evidence>
<evidence type="ECO:0000259" key="15">
    <source>
        <dbReference type="PROSITE" id="PS50110"/>
    </source>
</evidence>
<proteinExistence type="predicted"/>
<keyword evidence="8" id="KW-0902">Two-component regulatory system</keyword>
<dbReference type="CDD" id="cd00082">
    <property type="entry name" value="HisKA"/>
    <property type="match status" value="1"/>
</dbReference>
<dbReference type="InterPro" id="IPR005467">
    <property type="entry name" value="His_kinase_dom"/>
</dbReference>
<evidence type="ECO:0000256" key="3">
    <source>
        <dbReference type="ARBA" id="ARBA00022553"/>
    </source>
</evidence>
<dbReference type="EMBL" id="CAJRAF010000002">
    <property type="protein sequence ID" value="CAG5003087.1"/>
    <property type="molecule type" value="Genomic_DNA"/>
</dbReference>
<dbReference type="InterPro" id="IPR011006">
    <property type="entry name" value="CheY-like_superfamily"/>
</dbReference>
<gene>
    <name evidence="16" type="primary">rcsC_16</name>
    <name evidence="16" type="ORF">DYBT9275_03049</name>
</gene>
<accession>A0A916JCJ5</accession>
<dbReference type="InterPro" id="IPR009057">
    <property type="entry name" value="Homeodomain-like_sf"/>
</dbReference>
<dbReference type="SUPFAM" id="SSF63829">
    <property type="entry name" value="Calcium-dependent phosphotriesterase"/>
    <property type="match status" value="4"/>
</dbReference>
<feature type="domain" description="HTH araC/xylS-type" evidence="13">
    <location>
        <begin position="1282"/>
        <end position="1381"/>
    </location>
</feature>
<dbReference type="PROSITE" id="PS50109">
    <property type="entry name" value="HIS_KIN"/>
    <property type="match status" value="1"/>
</dbReference>
<dbReference type="SUPFAM" id="SSF47384">
    <property type="entry name" value="Homodimeric domain of signal transducing histidine kinase"/>
    <property type="match status" value="1"/>
</dbReference>
<dbReference type="PANTHER" id="PTHR43547:SF2">
    <property type="entry name" value="HYBRID SIGNAL TRANSDUCTION HISTIDINE KINASE C"/>
    <property type="match status" value="1"/>
</dbReference>
<dbReference type="CDD" id="cd16922">
    <property type="entry name" value="HATPase_EvgS-ArcB-TorS-like"/>
    <property type="match status" value="1"/>
</dbReference>
<name>A0A916JCJ5_9BACT</name>
<evidence type="ECO:0000256" key="4">
    <source>
        <dbReference type="ARBA" id="ARBA00022679"/>
    </source>
</evidence>
<dbReference type="InterPro" id="IPR011123">
    <property type="entry name" value="Y_Y_Y"/>
</dbReference>
<dbReference type="FunFam" id="3.30.565.10:FF:000037">
    <property type="entry name" value="Hybrid sensor histidine kinase/response regulator"/>
    <property type="match status" value="1"/>
</dbReference>
<protein>
    <recommendedName>
        <fullName evidence="2">histidine kinase</fullName>
        <ecNumber evidence="2">2.7.13.3</ecNumber>
    </recommendedName>
</protein>
<dbReference type="InterPro" id="IPR003661">
    <property type="entry name" value="HisK_dim/P_dom"/>
</dbReference>
<dbReference type="InterPro" id="IPR036097">
    <property type="entry name" value="HisK_dim/P_sf"/>
</dbReference>
<dbReference type="InterPro" id="IPR015943">
    <property type="entry name" value="WD40/YVTN_repeat-like_dom_sf"/>
</dbReference>
<dbReference type="GO" id="GO:0003700">
    <property type="term" value="F:DNA-binding transcription factor activity"/>
    <property type="evidence" value="ECO:0007669"/>
    <property type="project" value="InterPro"/>
</dbReference>
<dbReference type="PROSITE" id="PS01124">
    <property type="entry name" value="HTH_ARAC_FAMILY_2"/>
    <property type="match status" value="1"/>
</dbReference>
<dbReference type="Gene3D" id="1.10.287.130">
    <property type="match status" value="1"/>
</dbReference>
<dbReference type="CDD" id="cd00146">
    <property type="entry name" value="PKD"/>
    <property type="match status" value="1"/>
</dbReference>
<dbReference type="SMART" id="SM00388">
    <property type="entry name" value="HisKA"/>
    <property type="match status" value="1"/>
</dbReference>
<dbReference type="PROSITE" id="PS50110">
    <property type="entry name" value="RESPONSE_REGULATORY"/>
    <property type="match status" value="1"/>
</dbReference>
<dbReference type="InterPro" id="IPR036890">
    <property type="entry name" value="HATPase_C_sf"/>
</dbReference>
<dbReference type="InterPro" id="IPR004358">
    <property type="entry name" value="Sig_transdc_His_kin-like_C"/>
</dbReference>
<dbReference type="Pfam" id="PF00072">
    <property type="entry name" value="Response_reg"/>
    <property type="match status" value="1"/>
</dbReference>
<evidence type="ECO:0000259" key="14">
    <source>
        <dbReference type="PROSITE" id="PS50109"/>
    </source>
</evidence>
<dbReference type="Gene3D" id="2.60.40.10">
    <property type="entry name" value="Immunoglobulins"/>
    <property type="match status" value="1"/>
</dbReference>
<evidence type="ECO:0000259" key="13">
    <source>
        <dbReference type="PROSITE" id="PS01124"/>
    </source>
</evidence>
<dbReference type="SUPFAM" id="SSF46689">
    <property type="entry name" value="Homeodomain-like"/>
    <property type="match status" value="1"/>
</dbReference>
<dbReference type="PANTHER" id="PTHR43547">
    <property type="entry name" value="TWO-COMPONENT HISTIDINE KINASE"/>
    <property type="match status" value="1"/>
</dbReference>
<dbReference type="EC" id="2.7.13.3" evidence="2"/>
<dbReference type="SMART" id="SM00448">
    <property type="entry name" value="REC"/>
    <property type="match status" value="1"/>
</dbReference>
<evidence type="ECO:0000313" key="16">
    <source>
        <dbReference type="EMBL" id="CAG5003087.1"/>
    </source>
</evidence>
<dbReference type="InterPro" id="IPR003594">
    <property type="entry name" value="HATPase_dom"/>
</dbReference>
<dbReference type="InterPro" id="IPR011110">
    <property type="entry name" value="Reg_prop"/>
</dbReference>
<dbReference type="InterPro" id="IPR018062">
    <property type="entry name" value="HTH_AraC-typ_CS"/>
</dbReference>
<comment type="caution">
    <text evidence="16">The sequence shown here is derived from an EMBL/GenBank/DDBJ whole genome shotgun (WGS) entry which is preliminary data.</text>
</comment>
<dbReference type="SMART" id="SM00387">
    <property type="entry name" value="HATPase_c"/>
    <property type="match status" value="1"/>
</dbReference>
<evidence type="ECO:0000256" key="11">
    <source>
        <dbReference type="ARBA" id="ARBA00023163"/>
    </source>
</evidence>
<dbReference type="InterPro" id="IPR001789">
    <property type="entry name" value="Sig_transdc_resp-reg_receiver"/>
</dbReference>
<dbReference type="SUPFAM" id="SSF52172">
    <property type="entry name" value="CheY-like"/>
    <property type="match status" value="1"/>
</dbReference>
<dbReference type="GO" id="GO:0005524">
    <property type="term" value="F:ATP binding"/>
    <property type="evidence" value="ECO:0007669"/>
    <property type="project" value="UniProtKB-KW"/>
</dbReference>
<dbReference type="CDD" id="cd00156">
    <property type="entry name" value="REC"/>
    <property type="match status" value="1"/>
</dbReference>
<evidence type="ECO:0000256" key="8">
    <source>
        <dbReference type="ARBA" id="ARBA00023012"/>
    </source>
</evidence>
<reference evidence="16" key="1">
    <citation type="submission" date="2021-04" db="EMBL/GenBank/DDBJ databases">
        <authorList>
            <person name="Rodrigo-Torres L."/>
            <person name="Arahal R. D."/>
            <person name="Lucena T."/>
        </authorList>
    </citation>
    <scope>NUCLEOTIDE SEQUENCE</scope>
    <source>
        <strain evidence="16">CECT 9275</strain>
    </source>
</reference>
<dbReference type="GO" id="GO:0000155">
    <property type="term" value="F:phosphorelay sensor kinase activity"/>
    <property type="evidence" value="ECO:0007669"/>
    <property type="project" value="InterPro"/>
</dbReference>
<dbReference type="InterPro" id="IPR013783">
    <property type="entry name" value="Ig-like_fold"/>
</dbReference>
<feature type="modified residue" description="4-aspartylphosphate" evidence="12">
    <location>
        <position position="1183"/>
    </location>
</feature>
<keyword evidence="5" id="KW-0547">Nucleotide-binding</keyword>
<evidence type="ECO:0000313" key="17">
    <source>
        <dbReference type="Proteomes" id="UP000680038"/>
    </source>
</evidence>
<dbReference type="PRINTS" id="PR00344">
    <property type="entry name" value="BCTRLSENSOR"/>
</dbReference>
<keyword evidence="4 16" id="KW-0808">Transferase</keyword>
<dbReference type="Gene3D" id="1.10.10.60">
    <property type="entry name" value="Homeodomain-like"/>
    <property type="match status" value="1"/>
</dbReference>
<dbReference type="InterPro" id="IPR018060">
    <property type="entry name" value="HTH_AraC"/>
</dbReference>
<keyword evidence="9" id="KW-0805">Transcription regulation</keyword>
<dbReference type="Pfam" id="PF02518">
    <property type="entry name" value="HATPase_c"/>
    <property type="match status" value="1"/>
</dbReference>
<feature type="domain" description="Response regulatory" evidence="15">
    <location>
        <begin position="1135"/>
        <end position="1250"/>
    </location>
</feature>
<dbReference type="PROSITE" id="PS00041">
    <property type="entry name" value="HTH_ARAC_FAMILY_1"/>
    <property type="match status" value="1"/>
</dbReference>
<comment type="catalytic activity">
    <reaction evidence="1">
        <text>ATP + protein L-histidine = ADP + protein N-phospho-L-histidine.</text>
        <dbReference type="EC" id="2.7.13.3"/>
    </reaction>
</comment>
<keyword evidence="11" id="KW-0804">Transcription</keyword>
<evidence type="ECO:0000256" key="2">
    <source>
        <dbReference type="ARBA" id="ARBA00012438"/>
    </source>
</evidence>
<dbReference type="Pfam" id="PF07494">
    <property type="entry name" value="Reg_prop"/>
    <property type="match status" value="7"/>
</dbReference>
<evidence type="ECO:0000256" key="6">
    <source>
        <dbReference type="ARBA" id="ARBA00022777"/>
    </source>
</evidence>
<dbReference type="Gene3D" id="2.130.10.10">
    <property type="entry name" value="YVTN repeat-like/Quinoprotein amine dehydrogenase"/>
    <property type="match status" value="4"/>
</dbReference>
<dbReference type="SMART" id="SM00342">
    <property type="entry name" value="HTH_ARAC"/>
    <property type="match status" value="1"/>
</dbReference>
<dbReference type="Proteomes" id="UP000680038">
    <property type="component" value="Unassembled WGS sequence"/>
</dbReference>
<evidence type="ECO:0000256" key="5">
    <source>
        <dbReference type="ARBA" id="ARBA00022741"/>
    </source>
</evidence>
<dbReference type="Pfam" id="PF12833">
    <property type="entry name" value="HTH_18"/>
    <property type="match status" value="1"/>
</dbReference>
<keyword evidence="17" id="KW-1185">Reference proteome</keyword>
<evidence type="ECO:0000256" key="12">
    <source>
        <dbReference type="PROSITE-ProRule" id="PRU00169"/>
    </source>
</evidence>
<organism evidence="16 17">
    <name type="scientific">Dyadobacter helix</name>
    <dbReference type="NCBI Taxonomy" id="2822344"/>
    <lineage>
        <taxon>Bacteria</taxon>
        <taxon>Pseudomonadati</taxon>
        <taxon>Bacteroidota</taxon>
        <taxon>Cytophagia</taxon>
        <taxon>Cytophagales</taxon>
        <taxon>Spirosomataceae</taxon>
        <taxon>Dyadobacter</taxon>
    </lineage>
</organism>
<dbReference type="Pfam" id="PF00512">
    <property type="entry name" value="HisKA"/>
    <property type="match status" value="1"/>
</dbReference>
<dbReference type="Gene3D" id="3.30.565.10">
    <property type="entry name" value="Histidine kinase-like ATPase, C-terminal domain"/>
    <property type="match status" value="1"/>
</dbReference>
<dbReference type="Gene3D" id="3.40.50.2300">
    <property type="match status" value="1"/>
</dbReference>
<sequence length="1386" mass="157963">MLGLFRELFLFISFSFIPGVILGQSAQYRFLKLDVKNGLSNNHPTSFLLDSKGFMWVGTNSGLNRYDGYHFRVFKSIPGDSTTLRSNSIRDLWEGPEGKIWVVSGTENSIYDPLTDKFSGNTNAELKKWGIPSGFISIIHKGKNGSFWFVQQGKGLYVYNPGNRTTTHLRHSAQDPLSPASDDISAITQSTNGNLWIIHTNGVFEQIDPRTLKVLYRSDDLAKKHKYRLYNYGMLADSDGDVWLYAIRENLGIYCFRLLDRSFTYYGKENSTPRLNSDIVQGAVQDNQGKIWIGVDHGGINLLDKQAKTIRYLLPDEDDKNGLSQNTFNAIYKDSNGVIWLGTYRDGVNYYHEDIFRFPLFKKKRSDPQGLPYNDINRFIEDEKGNIWMGANGGGLIYYDRQKNTYRQYLHHPADPNSIPSNVVISLYLDRNKKLWIGTYFGGLTSFDGSRFTTYRHNPADPASLSHHSVWEIMEDSHGNLWIGTLDGGLELFDRKSEKFIHYFTNQSNSVHDAYISEITEDHLGNLWLGTSQGVDIRDAKTGNFVNYQHDPRMPGSISNNIVHVILKDSKRRIWVGTQDGLNLYDPVKKQFRIFRQKEGLPHNSVLSIVEDNSGDLWIATPHGLARTQLSDTPSGLDVHFVSYDESDGLQGSEFIENAALKTRAGELFFGGVNGYNRFWPDQIPPKGTFRKVILSSLSIFNKQVLVGDKIGGNDVILSRVLSQTKKIVLPHRANIFAIEFTALNFFHPQKIQYRYKLEGFNNDWVSTSGSSRTASYTNLDPGNYIFRIKASDENGDWNNAETTLEIEILPPWWNSLPARLLYAVLILLSLYLAGRMIRNKEREKYLIEQERRESKRLREINDVKIKFFTNMSHEFRTPLTLILSPLEQMLQETPDSPNHNRMQLMQRNARRLLNLVNQLLDFRKLEVSGIKFNPTEGDIIHFIRETVSSFSDISQKKHIALTFLSALDEFNMSFDEDKLEKILFNLLSNAFKFTSDYGKVTIEVSHAELPGKADLSWLEIKISDTGIGIPPDKREKIFESFFQNDVLPSLLNQGSGIGLSITREFVNMHGGTITVTSEPGAGSCFKIMLPVGRVNGSASPIQLSPGHVREVTFTPAETIYQEPFFSPEGKELPVLLLVEDNDDFLFYLKDNLKEFYFILEAKNGSEGWEQAIANIPDLIVTDVTMPEMDGLELVRRLKNDERTTHIPLVLLTAGTSPDQHLEGYELGIHDYIEKPFNFEILQYRLSNILRQQETARKIFSQQIAIKGSDIAISSRDEGLVRKVIAIIEENISNPDFSVEALSKEVGMSRIHLYRKLNAIAGKTPVEFIRSVRMERAARLLEQSQLTVSEVAYRVGFNNPKYFARQFKEEFGKLPSAYLTRMKKQD</sequence>
<dbReference type="SUPFAM" id="SSF55874">
    <property type="entry name" value="ATPase domain of HSP90 chaperone/DNA topoisomerase II/histidine kinase"/>
    <property type="match status" value="1"/>
</dbReference>
<keyword evidence="7" id="KW-0067">ATP-binding</keyword>
<evidence type="ECO:0000256" key="10">
    <source>
        <dbReference type="ARBA" id="ARBA00023125"/>
    </source>
</evidence>
<dbReference type="FunFam" id="2.60.40.10:FF:000791">
    <property type="entry name" value="Two-component system sensor histidine kinase/response regulator"/>
    <property type="match status" value="1"/>
</dbReference>
<keyword evidence="3 12" id="KW-0597">Phosphoprotein</keyword>
<dbReference type="GO" id="GO:0043565">
    <property type="term" value="F:sequence-specific DNA binding"/>
    <property type="evidence" value="ECO:0007669"/>
    <property type="project" value="InterPro"/>
</dbReference>